<evidence type="ECO:0000313" key="7">
    <source>
        <dbReference type="Proteomes" id="UP000031561"/>
    </source>
</evidence>
<dbReference type="CDD" id="cd06346">
    <property type="entry name" value="PBP1_ABC_ligand_binding-like"/>
    <property type="match status" value="1"/>
</dbReference>
<dbReference type="InterPro" id="IPR028082">
    <property type="entry name" value="Peripla_BP_I"/>
</dbReference>
<dbReference type="Pfam" id="PF01094">
    <property type="entry name" value="ANF_receptor"/>
    <property type="match status" value="1"/>
</dbReference>
<comment type="caution">
    <text evidence="6">The sequence shown here is derived from an EMBL/GenBank/DDBJ whole genome shotgun (WGS) entry which is preliminary data.</text>
</comment>
<reference evidence="6 7" key="1">
    <citation type="journal article" date="2015" name="Genome Announc.">
        <title>Draft Genome Sequence of Filamentous Marine Cyanobacterium Lyngbya confervoides Strain BDU141951.</title>
        <authorList>
            <person name="Chandrababunaidu M.M."/>
            <person name="Sen D."/>
            <person name="Tripathy S."/>
        </authorList>
    </citation>
    <scope>NUCLEOTIDE SEQUENCE [LARGE SCALE GENOMIC DNA]</scope>
    <source>
        <strain evidence="6 7">BDU141951</strain>
    </source>
</reference>
<evidence type="ECO:0000256" key="2">
    <source>
        <dbReference type="ARBA" id="ARBA00022692"/>
    </source>
</evidence>
<evidence type="ECO:0000256" key="3">
    <source>
        <dbReference type="ARBA" id="ARBA00022989"/>
    </source>
</evidence>
<dbReference type="PROSITE" id="PS51257">
    <property type="entry name" value="PROKAR_LIPOPROTEIN"/>
    <property type="match status" value="1"/>
</dbReference>
<dbReference type="PANTHER" id="PTHR30483">
    <property type="entry name" value="LEUCINE-SPECIFIC-BINDING PROTEIN"/>
    <property type="match status" value="1"/>
</dbReference>
<dbReference type="EMBL" id="JTHE03000104">
    <property type="protein sequence ID" value="MCM1984851.1"/>
    <property type="molecule type" value="Genomic_DNA"/>
</dbReference>
<comment type="subcellular location">
    <subcellularLocation>
        <location evidence="1">Membrane</location>
    </subcellularLocation>
</comment>
<evidence type="ECO:0000313" key="6">
    <source>
        <dbReference type="EMBL" id="MCM1984851.1"/>
    </source>
</evidence>
<accession>A0ABD4T8D5</accession>
<sequence>MKNRPSLSLSYLQRVGALLFLALFVGACEGGLPGSESTGSSDSLKLGVLLPATGDLASVAQPMIDSIPLAIETINSCGGVNGQSVGLVTEDDQTDPNAGNNAMTKLTEVDKVGGVVGSFASSVSQAAVDVARRNKVMMVSPGSTSPEFTKRAQNGDFDGYWARTAPPDTYQARALAKLASEKGLKRVATIVINNDYGVGFEQEFIKAFKALGGTVVNEAKPTRYDPKATTFDTETKAAFSGQPDAVVAVLYADTGSILLKTAYQQGLTEGVQIMLTDGVKSDEFAEQVGKTTEGKYIIEGAIGTVPGADGKALEAFSKLWQEKKGGGVPAYAPQAWDATMLLALAAEAGKSNSGEAIAANIREVAGGSGTEVTDVCEGLKLLRDGETINYQGASGNVDIDENGDVLGVYDIWEVQSDGKLNIVDQVLPDA</sequence>
<protein>
    <submittedName>
        <fullName evidence="6">ABC transporter substrate-binding protein</fullName>
    </submittedName>
</protein>
<keyword evidence="2" id="KW-0812">Transmembrane</keyword>
<keyword evidence="4" id="KW-0472">Membrane</keyword>
<dbReference type="GO" id="GO:0016020">
    <property type="term" value="C:membrane"/>
    <property type="evidence" value="ECO:0007669"/>
    <property type="project" value="UniProtKB-SubCell"/>
</dbReference>
<dbReference type="SUPFAM" id="SSF53822">
    <property type="entry name" value="Periplasmic binding protein-like I"/>
    <property type="match status" value="1"/>
</dbReference>
<keyword evidence="3" id="KW-1133">Transmembrane helix</keyword>
<dbReference type="Gene3D" id="3.40.50.2300">
    <property type="match status" value="2"/>
</dbReference>
<gene>
    <name evidence="6" type="ORF">QQ91_0018680</name>
</gene>
<feature type="domain" description="Receptor ligand binding region" evidence="5">
    <location>
        <begin position="66"/>
        <end position="416"/>
    </location>
</feature>
<keyword evidence="7" id="KW-1185">Reference proteome</keyword>
<evidence type="ECO:0000256" key="4">
    <source>
        <dbReference type="ARBA" id="ARBA00023136"/>
    </source>
</evidence>
<dbReference type="Proteomes" id="UP000031561">
    <property type="component" value="Unassembled WGS sequence"/>
</dbReference>
<dbReference type="PANTHER" id="PTHR30483:SF6">
    <property type="entry name" value="PERIPLASMIC BINDING PROTEIN OF ABC TRANSPORTER FOR NATURAL AMINO ACIDS"/>
    <property type="match status" value="1"/>
</dbReference>
<name>A0ABD4T8D5_9CYAN</name>
<proteinExistence type="predicted"/>
<dbReference type="InterPro" id="IPR051010">
    <property type="entry name" value="BCAA_transport"/>
</dbReference>
<dbReference type="RefSeq" id="WP_166277249.1">
    <property type="nucleotide sequence ID" value="NZ_JTHE03000104.1"/>
</dbReference>
<organism evidence="6 7">
    <name type="scientific">Lyngbya confervoides BDU141951</name>
    <dbReference type="NCBI Taxonomy" id="1574623"/>
    <lineage>
        <taxon>Bacteria</taxon>
        <taxon>Bacillati</taxon>
        <taxon>Cyanobacteriota</taxon>
        <taxon>Cyanophyceae</taxon>
        <taxon>Oscillatoriophycideae</taxon>
        <taxon>Oscillatoriales</taxon>
        <taxon>Microcoleaceae</taxon>
        <taxon>Lyngbya</taxon>
    </lineage>
</organism>
<evidence type="ECO:0000259" key="5">
    <source>
        <dbReference type="Pfam" id="PF01094"/>
    </source>
</evidence>
<dbReference type="AlphaFoldDB" id="A0ABD4T8D5"/>
<dbReference type="InterPro" id="IPR001828">
    <property type="entry name" value="ANF_lig-bd_rcpt"/>
</dbReference>
<evidence type="ECO:0000256" key="1">
    <source>
        <dbReference type="ARBA" id="ARBA00004370"/>
    </source>
</evidence>